<feature type="compositionally biased region" description="Low complexity" evidence="6">
    <location>
        <begin position="35"/>
        <end position="53"/>
    </location>
</feature>
<accession>A0A7X0VY05</accession>
<keyword evidence="5" id="KW-0449">Lipoprotein</keyword>
<dbReference type="EMBL" id="JACJVO010000033">
    <property type="protein sequence ID" value="MBB6734511.1"/>
    <property type="molecule type" value="Genomic_DNA"/>
</dbReference>
<dbReference type="AlphaFoldDB" id="A0A7X0VY05"/>
<dbReference type="InterPro" id="IPR050490">
    <property type="entry name" value="Bact_solute-bd_prot1"/>
</dbReference>
<name>A0A7X0VY05_9BACL</name>
<dbReference type="Pfam" id="PF01547">
    <property type="entry name" value="SBP_bac_1"/>
    <property type="match status" value="1"/>
</dbReference>
<evidence type="ECO:0000256" key="7">
    <source>
        <dbReference type="SAM" id="SignalP"/>
    </source>
</evidence>
<sequence length="568" mass="62221">MKRRKSKAILSVLIGLPLVLSACGGNQEESAGNTPSSASASQGGEEGSPSPSGTAQADPFGKYDPAVSITAARPVGKPSEGDANNPYNRLFQQELGIKVAYDWTAPNNSYDQKLSVSMASGELPDLFWVNANQLAQLVEAGQVEDLSAVYDKYASPLTKKIMTEAANQLDSAKFDGKLYALPYTSSPYDQSQFMWIRTDWLKKLNLPEPKTMADVLQLSDAFTHNDPDGNGKNDTYGLAINKNLTTAFYTVITGLMNGYHAYPDIWIKDSSGKLAYGSIQPEVKQALAELQKLYQSGQIDKEFGVQDESKVIGSIDKFGILFGSLYAPVSGMNAVKDQHQDMDWQAYPVPSIDDDPAKVQTTLGVQSYYVVKKGYAHPEALIKLMNTHLEYDFGDGERADQYREKLKALSGGNEFVVDDNDAVVGGEPPTKNYDEYVAINQALQSNDPSKLGPSMKAPYDQVSAYLKGDTENLGLNWAFAKIFGPQSAESVEGHYLDQQLFIPDAFYGAPTPTMRDKMAALNKMEVETFTKIIMGAASADEFDKFVEDWKKLGGEQITKEVNDWAASR</sequence>
<dbReference type="InterPro" id="IPR006059">
    <property type="entry name" value="SBP"/>
</dbReference>
<proteinExistence type="predicted"/>
<keyword evidence="2 7" id="KW-0732">Signal</keyword>
<gene>
    <name evidence="8" type="ORF">H7C18_26645</name>
</gene>
<evidence type="ECO:0000313" key="8">
    <source>
        <dbReference type="EMBL" id="MBB6734511.1"/>
    </source>
</evidence>
<protein>
    <submittedName>
        <fullName evidence="8">Extracellular solute-binding protein</fullName>
    </submittedName>
</protein>
<keyword evidence="4" id="KW-0564">Palmitate</keyword>
<dbReference type="PANTHER" id="PTHR43649:SF33">
    <property type="entry name" value="POLYGALACTURONAN_RHAMNOGALACTURONAN-BINDING PROTEIN YTCQ"/>
    <property type="match status" value="1"/>
</dbReference>
<dbReference type="Proteomes" id="UP000564644">
    <property type="component" value="Unassembled WGS sequence"/>
</dbReference>
<keyword evidence="9" id="KW-1185">Reference proteome</keyword>
<keyword evidence="3" id="KW-0472">Membrane</keyword>
<feature type="signal peptide" evidence="7">
    <location>
        <begin position="1"/>
        <end position="22"/>
    </location>
</feature>
<evidence type="ECO:0000256" key="6">
    <source>
        <dbReference type="SAM" id="MobiDB-lite"/>
    </source>
</evidence>
<feature type="region of interest" description="Disordered" evidence="6">
    <location>
        <begin position="24"/>
        <end position="61"/>
    </location>
</feature>
<dbReference type="PROSITE" id="PS51257">
    <property type="entry name" value="PROKAR_LIPOPROTEIN"/>
    <property type="match status" value="1"/>
</dbReference>
<evidence type="ECO:0000256" key="1">
    <source>
        <dbReference type="ARBA" id="ARBA00022475"/>
    </source>
</evidence>
<evidence type="ECO:0000256" key="4">
    <source>
        <dbReference type="ARBA" id="ARBA00023139"/>
    </source>
</evidence>
<evidence type="ECO:0000256" key="3">
    <source>
        <dbReference type="ARBA" id="ARBA00023136"/>
    </source>
</evidence>
<dbReference type="CDD" id="cd13580">
    <property type="entry name" value="PBP2_AlgQ_like_1"/>
    <property type="match status" value="1"/>
</dbReference>
<dbReference type="SUPFAM" id="SSF53850">
    <property type="entry name" value="Periplasmic binding protein-like II"/>
    <property type="match status" value="1"/>
</dbReference>
<organism evidence="8 9">
    <name type="scientific">Cohnella zeiphila</name>
    <dbReference type="NCBI Taxonomy" id="2761120"/>
    <lineage>
        <taxon>Bacteria</taxon>
        <taxon>Bacillati</taxon>
        <taxon>Bacillota</taxon>
        <taxon>Bacilli</taxon>
        <taxon>Bacillales</taxon>
        <taxon>Paenibacillaceae</taxon>
        <taxon>Cohnella</taxon>
    </lineage>
</organism>
<evidence type="ECO:0000256" key="2">
    <source>
        <dbReference type="ARBA" id="ARBA00022729"/>
    </source>
</evidence>
<dbReference type="Gene3D" id="3.40.190.10">
    <property type="entry name" value="Periplasmic binding protein-like II"/>
    <property type="match status" value="3"/>
</dbReference>
<evidence type="ECO:0000256" key="5">
    <source>
        <dbReference type="ARBA" id="ARBA00023288"/>
    </source>
</evidence>
<feature type="chain" id="PRO_5039327432" evidence="7">
    <location>
        <begin position="23"/>
        <end position="568"/>
    </location>
</feature>
<evidence type="ECO:0000313" key="9">
    <source>
        <dbReference type="Proteomes" id="UP000564644"/>
    </source>
</evidence>
<dbReference type="PANTHER" id="PTHR43649">
    <property type="entry name" value="ARABINOSE-BINDING PROTEIN-RELATED"/>
    <property type="match status" value="1"/>
</dbReference>
<comment type="caution">
    <text evidence="8">The sequence shown here is derived from an EMBL/GenBank/DDBJ whole genome shotgun (WGS) entry which is preliminary data.</text>
</comment>
<dbReference type="RefSeq" id="WP_185132164.1">
    <property type="nucleotide sequence ID" value="NZ_JACJVO010000033.1"/>
</dbReference>
<keyword evidence="1" id="KW-1003">Cell membrane</keyword>
<reference evidence="8 9" key="1">
    <citation type="submission" date="2020-08" db="EMBL/GenBank/DDBJ databases">
        <title>Cohnella phylogeny.</title>
        <authorList>
            <person name="Dunlap C."/>
        </authorList>
    </citation>
    <scope>NUCLEOTIDE SEQUENCE [LARGE SCALE GENOMIC DNA]</scope>
    <source>
        <strain evidence="8 9">CBP 2801</strain>
    </source>
</reference>